<evidence type="ECO:0000256" key="5">
    <source>
        <dbReference type="ARBA" id="ARBA00023004"/>
    </source>
</evidence>
<dbReference type="NCBIfam" id="TIGR04349">
    <property type="entry name" value="rSAM_QueE_gams"/>
    <property type="match status" value="1"/>
</dbReference>
<keyword evidence="1 8" id="KW-0004">4Fe-4S</keyword>
<dbReference type="InterPro" id="IPR013785">
    <property type="entry name" value="Aldolase_TIM"/>
</dbReference>
<feature type="binding site" evidence="8">
    <location>
        <position position="123"/>
    </location>
    <ligand>
        <name>S-adenosyl-L-methionine</name>
        <dbReference type="ChEBI" id="CHEBI:59789"/>
    </ligand>
</feature>
<dbReference type="InterPro" id="IPR024924">
    <property type="entry name" value="7-CO-7-deazaguanine_synth-like"/>
</dbReference>
<feature type="binding site" evidence="8">
    <location>
        <position position="78"/>
    </location>
    <ligand>
        <name>substrate</name>
    </ligand>
</feature>
<evidence type="ECO:0000313" key="11">
    <source>
        <dbReference type="EMBL" id="RCI74973.1"/>
    </source>
</evidence>
<comment type="catalytic activity">
    <reaction evidence="8">
        <text>6-carboxy-5,6,7,8-tetrahydropterin + H(+) = 7-carboxy-7-carbaguanine + NH4(+)</text>
        <dbReference type="Rhea" id="RHEA:27974"/>
        <dbReference type="ChEBI" id="CHEBI:15378"/>
        <dbReference type="ChEBI" id="CHEBI:28938"/>
        <dbReference type="ChEBI" id="CHEBI:61032"/>
        <dbReference type="ChEBI" id="CHEBI:61036"/>
        <dbReference type="EC" id="4.3.99.3"/>
    </reaction>
</comment>
<evidence type="ECO:0000313" key="13">
    <source>
        <dbReference type="Proteomes" id="UP000253594"/>
    </source>
</evidence>
<dbReference type="PANTHER" id="PTHR42836:SF1">
    <property type="entry name" value="7-CARBOXY-7-DEAZAGUANINE SYNTHASE"/>
    <property type="match status" value="1"/>
</dbReference>
<comment type="cofactor">
    <cofactor evidence="8">
        <name>[4Fe-4S] cluster</name>
        <dbReference type="ChEBI" id="CHEBI:49883"/>
    </cofactor>
    <text evidence="8">Binds 1 [4Fe-4S] cluster. The cluster is coordinated with 3 cysteines and an exchangeable S-adenosyl-L-methionine.</text>
</comment>
<comment type="caution">
    <text evidence="8">Lacks conserved residue(s) required for the propagation of feature annotation.</text>
</comment>
<feature type="binding site" evidence="8">
    <location>
        <position position="89"/>
    </location>
    <ligand>
        <name>[4Fe-4S] cluster</name>
        <dbReference type="ChEBI" id="CHEBI:49883"/>
        <note>4Fe-4S-S-AdoMet</note>
    </ligand>
</feature>
<evidence type="ECO:0000256" key="1">
    <source>
        <dbReference type="ARBA" id="ARBA00022485"/>
    </source>
</evidence>
<dbReference type="GO" id="GO:0000287">
    <property type="term" value="F:magnesium ion binding"/>
    <property type="evidence" value="ECO:0007669"/>
    <property type="project" value="UniProtKB-UniRule"/>
</dbReference>
<dbReference type="Proteomes" id="UP000253594">
    <property type="component" value="Unassembled WGS sequence"/>
</dbReference>
<evidence type="ECO:0000256" key="3">
    <source>
        <dbReference type="ARBA" id="ARBA00022723"/>
    </source>
</evidence>
<dbReference type="CDD" id="cd01335">
    <property type="entry name" value="Radical_SAM"/>
    <property type="match status" value="1"/>
</dbReference>
<reference evidence="11 13" key="2">
    <citation type="submission" date="2018-07" db="EMBL/GenBank/DDBJ databases">
        <title>Mechanisms of high-level aminoglycoside resistance among Gram-negative pathogens in Brazil.</title>
        <authorList>
            <person name="Ballaben A.S."/>
            <person name="Darini A.L.C."/>
            <person name="Doi Y."/>
        </authorList>
    </citation>
    <scope>NUCLEOTIDE SEQUENCE [LARGE SCALE GENOMIC DNA]</scope>
    <source>
        <strain evidence="11 13">B2-305</strain>
    </source>
</reference>
<comment type="cofactor">
    <cofactor evidence="8">
        <name>S-adenosyl-L-methionine</name>
        <dbReference type="ChEBI" id="CHEBI:59789"/>
    </cofactor>
    <text evidence="8">Binds 1 S-adenosyl-L-methionine per subunit.</text>
</comment>
<dbReference type="GO" id="GO:0016840">
    <property type="term" value="F:carbon-nitrogen lyase activity"/>
    <property type="evidence" value="ECO:0007669"/>
    <property type="project" value="UniProtKB-UniRule"/>
</dbReference>
<comment type="subunit">
    <text evidence="8">Homodimer.</text>
</comment>
<sequence>MVSARLIFVPLHARPSGISSATTGYVPWRSFIYRNGGGRPVQSSRPWLNMQQTLRITEIFYSLQGETRTAGLPTVFVRLTGCPLRCHYCDTAYAFSGGDVVSLDAIFERVAAYKPRYICVTGGEPLAQPNCISLLERLCDAGYEVSLETSGALDVSRVDPRVSKVLDLKTPGSGEVGRNRYENIPLLTDNDQVKFVVCSREDYDWAVSKLIEYRLDQRAGEVLFSPSHHQVSARELADWIVADNLPVRLQLQLHKILWNDEPGH</sequence>
<dbReference type="GO" id="GO:0051539">
    <property type="term" value="F:4 iron, 4 sulfur cluster binding"/>
    <property type="evidence" value="ECO:0007669"/>
    <property type="project" value="UniProtKB-UniRule"/>
</dbReference>
<dbReference type="Proteomes" id="UP000194857">
    <property type="component" value="Unassembled WGS sequence"/>
</dbReference>
<keyword evidence="8" id="KW-0671">Queuosine biosynthesis</keyword>
<dbReference type="eggNOG" id="COG0602">
    <property type="taxonomic scope" value="Bacteria"/>
</dbReference>
<comment type="similarity">
    <text evidence="8">Belongs to the radical SAM superfamily. 7-carboxy-7-deazaguanine synthase family.</text>
</comment>
<dbReference type="GO" id="GO:0008616">
    <property type="term" value="P:tRNA queuosine(34) biosynthetic process"/>
    <property type="evidence" value="ECO:0007669"/>
    <property type="project" value="UniProtKB-UniRule"/>
</dbReference>
<evidence type="ECO:0000256" key="4">
    <source>
        <dbReference type="ARBA" id="ARBA00022842"/>
    </source>
</evidence>
<feature type="binding site" evidence="8">
    <location>
        <begin position="88"/>
        <end position="90"/>
    </location>
    <ligand>
        <name>S-adenosyl-L-methionine</name>
        <dbReference type="ChEBI" id="CHEBI:59789"/>
    </ligand>
</feature>
<dbReference type="SMR" id="A0A0A8RJ16"/>
<feature type="binding site" evidence="8">
    <location>
        <position position="91"/>
    </location>
    <ligand>
        <name>Mg(2+)</name>
        <dbReference type="ChEBI" id="CHEBI:18420"/>
    </ligand>
</feature>
<evidence type="ECO:0000256" key="8">
    <source>
        <dbReference type="HAMAP-Rule" id="MF_00917"/>
    </source>
</evidence>
<keyword evidence="2 8" id="KW-0949">S-adenosyl-L-methionine</keyword>
<dbReference type="PANTHER" id="PTHR42836">
    <property type="entry name" value="7-CARBOXY-7-DEAZAGUANINE SYNTHASE"/>
    <property type="match status" value="1"/>
</dbReference>
<keyword evidence="7 8" id="KW-0456">Lyase</keyword>
<dbReference type="GO" id="GO:1904047">
    <property type="term" value="F:S-adenosyl-L-methionine binding"/>
    <property type="evidence" value="ECO:0007669"/>
    <property type="project" value="UniProtKB-UniRule"/>
</dbReference>
<dbReference type="InterPro" id="IPR058240">
    <property type="entry name" value="rSAM_sf"/>
</dbReference>
<comment type="cofactor">
    <cofactor evidence="8">
        <name>Mg(2+)</name>
        <dbReference type="ChEBI" id="CHEBI:18420"/>
    </cofactor>
</comment>
<feature type="binding site" evidence="8">
    <location>
        <position position="86"/>
    </location>
    <ligand>
        <name>[4Fe-4S] cluster</name>
        <dbReference type="ChEBI" id="CHEBI:49883"/>
        <note>4Fe-4S-S-AdoMet</note>
    </ligand>
</feature>
<keyword evidence="6 8" id="KW-0411">Iron-sulfur</keyword>
<proteinExistence type="inferred from homology"/>
<dbReference type="SUPFAM" id="SSF102114">
    <property type="entry name" value="Radical SAM enzymes"/>
    <property type="match status" value="1"/>
</dbReference>
<dbReference type="Gene3D" id="3.20.20.70">
    <property type="entry name" value="Aldolase class I"/>
    <property type="match status" value="1"/>
</dbReference>
<evidence type="ECO:0000256" key="7">
    <source>
        <dbReference type="ARBA" id="ARBA00023239"/>
    </source>
</evidence>
<evidence type="ECO:0000256" key="2">
    <source>
        <dbReference type="ARBA" id="ARBA00022691"/>
    </source>
</evidence>
<dbReference type="EMBL" id="NFFZ01000005">
    <property type="protein sequence ID" value="OTI62172.1"/>
    <property type="molecule type" value="Genomic_DNA"/>
</dbReference>
<keyword evidence="5 8" id="KW-0408">Iron</keyword>
<dbReference type="SFLD" id="SFLDS00029">
    <property type="entry name" value="Radical_SAM"/>
    <property type="match status" value="1"/>
</dbReference>
<dbReference type="UniPathway" id="UPA00391"/>
<dbReference type="EMBL" id="QORE01000257">
    <property type="protein sequence ID" value="RCI74973.1"/>
    <property type="molecule type" value="Genomic_DNA"/>
</dbReference>
<feature type="binding site" evidence="8">
    <location>
        <begin position="63"/>
        <end position="65"/>
    </location>
    <ligand>
        <name>substrate</name>
    </ligand>
</feature>
<organism evidence="11 13">
    <name type="scientific">Pseudomonas aeruginosa</name>
    <dbReference type="NCBI Taxonomy" id="287"/>
    <lineage>
        <taxon>Bacteria</taxon>
        <taxon>Pseudomonadati</taxon>
        <taxon>Pseudomonadota</taxon>
        <taxon>Gammaproteobacteria</taxon>
        <taxon>Pseudomonadales</taxon>
        <taxon>Pseudomonadaceae</taxon>
        <taxon>Pseudomonas</taxon>
    </lineage>
</organism>
<evidence type="ECO:0000313" key="12">
    <source>
        <dbReference type="Proteomes" id="UP000194857"/>
    </source>
</evidence>
<reference evidence="10 12" key="1">
    <citation type="submission" date="2017-05" db="EMBL/GenBank/DDBJ databases">
        <authorList>
            <person name="Song R."/>
            <person name="Chenine A.L."/>
            <person name="Ruprecht R.M."/>
        </authorList>
    </citation>
    <scope>NUCLEOTIDE SEQUENCE [LARGE SCALE GENOMIC DNA]</scope>
    <source>
        <strain evidence="10 12">S567_C10_BS</strain>
    </source>
</reference>
<dbReference type="InterPro" id="IPR007197">
    <property type="entry name" value="rSAM"/>
</dbReference>
<gene>
    <name evidence="8" type="primary">queE</name>
    <name evidence="10" type="ORF">CAZ10_11380</name>
    <name evidence="11" type="ORF">DT376_10115</name>
</gene>
<feature type="binding site" evidence="8">
    <location>
        <position position="82"/>
    </location>
    <ligand>
        <name>[4Fe-4S] cluster</name>
        <dbReference type="ChEBI" id="CHEBI:49883"/>
        <note>4Fe-4S-S-AdoMet</note>
    </ligand>
</feature>
<accession>A0A0A8RJ16</accession>
<dbReference type="InterPro" id="IPR027621">
    <property type="entry name" value="rSAM_QueE_gams"/>
</dbReference>
<comment type="pathway">
    <text evidence="8">Purine metabolism; 7-cyano-7-deazaguanine biosynthesis.</text>
</comment>
<dbReference type="PROSITE" id="PS51918">
    <property type="entry name" value="RADICAL_SAM"/>
    <property type="match status" value="1"/>
</dbReference>
<evidence type="ECO:0000259" key="9">
    <source>
        <dbReference type="PROSITE" id="PS51918"/>
    </source>
</evidence>
<dbReference type="EC" id="4.3.99.3" evidence="8"/>
<evidence type="ECO:0000256" key="6">
    <source>
        <dbReference type="ARBA" id="ARBA00023014"/>
    </source>
</evidence>
<feature type="domain" description="Radical SAM core" evidence="9">
    <location>
        <begin position="69"/>
        <end position="260"/>
    </location>
</feature>
<protein>
    <recommendedName>
        <fullName evidence="8">7-carboxy-7-deazaguanine synthase</fullName>
        <shortName evidence="8">CDG synthase</shortName>
        <ecNumber evidence="8">4.3.99.3</ecNumber>
    </recommendedName>
    <alternativeName>
        <fullName evidence="8">Queuosine biosynthesis protein QueE</fullName>
    </alternativeName>
</protein>
<comment type="caution">
    <text evidence="11">The sequence shown here is derived from an EMBL/GenBank/DDBJ whole genome shotgun (WGS) entry which is preliminary data.</text>
</comment>
<keyword evidence="3 8" id="KW-0479">Metal-binding</keyword>
<feature type="binding site" evidence="8">
    <location>
        <position position="121"/>
    </location>
    <ligand>
        <name>substrate</name>
    </ligand>
</feature>
<dbReference type="HAMAP" id="MF_00917">
    <property type="entry name" value="QueE"/>
    <property type="match status" value="1"/>
</dbReference>
<dbReference type="Pfam" id="PF04055">
    <property type="entry name" value="Radical_SAM"/>
    <property type="match status" value="1"/>
</dbReference>
<evidence type="ECO:0000313" key="10">
    <source>
        <dbReference type="EMBL" id="OTI62172.1"/>
    </source>
</evidence>
<keyword evidence="4 8" id="KW-0460">Magnesium</keyword>
<dbReference type="AlphaFoldDB" id="A0A0A8RJ16"/>
<comment type="function">
    <text evidence="8">Catalyzes the complex heterocyclic radical-mediated conversion of 6-carboxy-5,6,7,8-tetrahydropterin (CPH4) to 7-carboxy-7-deazaguanine (CDG), a step common to the biosynthetic pathways of all 7-deazapurine-containing compounds.</text>
</comment>
<name>A0A0A8RJ16_PSEAI</name>